<dbReference type="Proteomes" id="UP001328107">
    <property type="component" value="Unassembled WGS sequence"/>
</dbReference>
<sequence length="107" mass="12142">LLVLCLHQWESVEECIRILVHSLQPLQRGSDEDISVSEFRRIRVPSGGRLLECSFEVRKVLGLLRNIIRFVKRKRTASPGPGIDPVPCHDYHHKDSLLIGQCIGDCS</sequence>
<gene>
    <name evidence="1" type="ORF">PMAYCL1PPCAC_08120</name>
</gene>
<comment type="caution">
    <text evidence="1">The sequence shown here is derived from an EMBL/GenBank/DDBJ whole genome shotgun (WGS) entry which is preliminary data.</text>
</comment>
<proteinExistence type="predicted"/>
<accession>A0AAN5CBD2</accession>
<organism evidence="1 2">
    <name type="scientific">Pristionchus mayeri</name>
    <dbReference type="NCBI Taxonomy" id="1317129"/>
    <lineage>
        <taxon>Eukaryota</taxon>
        <taxon>Metazoa</taxon>
        <taxon>Ecdysozoa</taxon>
        <taxon>Nematoda</taxon>
        <taxon>Chromadorea</taxon>
        <taxon>Rhabditida</taxon>
        <taxon>Rhabditina</taxon>
        <taxon>Diplogasteromorpha</taxon>
        <taxon>Diplogasteroidea</taxon>
        <taxon>Neodiplogasteridae</taxon>
        <taxon>Pristionchus</taxon>
    </lineage>
</organism>
<protein>
    <submittedName>
        <fullName evidence="1">Uncharacterized protein</fullName>
    </submittedName>
</protein>
<dbReference type="AlphaFoldDB" id="A0AAN5CBD2"/>
<keyword evidence="2" id="KW-1185">Reference proteome</keyword>
<feature type="non-terminal residue" evidence="1">
    <location>
        <position position="107"/>
    </location>
</feature>
<evidence type="ECO:0000313" key="2">
    <source>
        <dbReference type="Proteomes" id="UP001328107"/>
    </source>
</evidence>
<dbReference type="EMBL" id="BTRK01000002">
    <property type="protein sequence ID" value="GMR37925.1"/>
    <property type="molecule type" value="Genomic_DNA"/>
</dbReference>
<feature type="non-terminal residue" evidence="1">
    <location>
        <position position="1"/>
    </location>
</feature>
<evidence type="ECO:0000313" key="1">
    <source>
        <dbReference type="EMBL" id="GMR37925.1"/>
    </source>
</evidence>
<name>A0AAN5CBD2_9BILA</name>
<reference evidence="2" key="1">
    <citation type="submission" date="2022-10" db="EMBL/GenBank/DDBJ databases">
        <title>Genome assembly of Pristionchus species.</title>
        <authorList>
            <person name="Yoshida K."/>
            <person name="Sommer R.J."/>
        </authorList>
    </citation>
    <scope>NUCLEOTIDE SEQUENCE [LARGE SCALE GENOMIC DNA]</scope>
    <source>
        <strain evidence="2">RS5460</strain>
    </source>
</reference>